<dbReference type="SMART" id="SM00355">
    <property type="entry name" value="ZnF_C2H2"/>
    <property type="match status" value="2"/>
</dbReference>
<dbReference type="SUPFAM" id="SSF57667">
    <property type="entry name" value="beta-beta-alpha zinc fingers"/>
    <property type="match status" value="1"/>
</dbReference>
<feature type="non-terminal residue" evidence="7">
    <location>
        <position position="56"/>
    </location>
</feature>
<sequence length="56" mass="6552">KPHPCEWPGCTHIATRSEHLKRHMLTHTNEKAFKCAHCFKSYGRSDGLRAHMRQSH</sequence>
<dbReference type="InterPro" id="IPR013087">
    <property type="entry name" value="Znf_C2H2_type"/>
</dbReference>
<dbReference type="Gene3D" id="3.30.160.60">
    <property type="entry name" value="Classic Zinc Finger"/>
    <property type="match status" value="2"/>
</dbReference>
<reference evidence="7 8" key="1">
    <citation type="journal article" date="2018" name="Nat. Ecol. Evol.">
        <title>Pezizomycetes genomes reveal the molecular basis of ectomycorrhizal truffle lifestyle.</title>
        <authorList>
            <person name="Murat C."/>
            <person name="Payen T."/>
            <person name="Noel B."/>
            <person name="Kuo A."/>
            <person name="Morin E."/>
            <person name="Chen J."/>
            <person name="Kohler A."/>
            <person name="Krizsan K."/>
            <person name="Balestrini R."/>
            <person name="Da Silva C."/>
            <person name="Montanini B."/>
            <person name="Hainaut M."/>
            <person name="Levati E."/>
            <person name="Barry K.W."/>
            <person name="Belfiori B."/>
            <person name="Cichocki N."/>
            <person name="Clum A."/>
            <person name="Dockter R.B."/>
            <person name="Fauchery L."/>
            <person name="Guy J."/>
            <person name="Iotti M."/>
            <person name="Le Tacon F."/>
            <person name="Lindquist E.A."/>
            <person name="Lipzen A."/>
            <person name="Malagnac F."/>
            <person name="Mello A."/>
            <person name="Molinier V."/>
            <person name="Miyauchi S."/>
            <person name="Poulain J."/>
            <person name="Riccioni C."/>
            <person name="Rubini A."/>
            <person name="Sitrit Y."/>
            <person name="Splivallo R."/>
            <person name="Traeger S."/>
            <person name="Wang M."/>
            <person name="Zifcakova L."/>
            <person name="Wipf D."/>
            <person name="Zambonelli A."/>
            <person name="Paolocci F."/>
            <person name="Nowrousian M."/>
            <person name="Ottonello S."/>
            <person name="Baldrian P."/>
            <person name="Spatafora J.W."/>
            <person name="Henrissat B."/>
            <person name="Nagy L.G."/>
            <person name="Aury J.M."/>
            <person name="Wincker P."/>
            <person name="Grigoriev I.V."/>
            <person name="Bonfante P."/>
            <person name="Martin F.M."/>
        </authorList>
    </citation>
    <scope>NUCLEOTIDE SEQUENCE [LARGE SCALE GENOMIC DNA]</scope>
    <source>
        <strain evidence="7 8">RN42</strain>
    </source>
</reference>
<dbReference type="PANTHER" id="PTHR23235">
    <property type="entry name" value="KRUEPPEL-LIKE TRANSCRIPTION FACTOR"/>
    <property type="match status" value="1"/>
</dbReference>
<dbReference type="Pfam" id="PF00096">
    <property type="entry name" value="zf-C2H2"/>
    <property type="match status" value="2"/>
</dbReference>
<gene>
    <name evidence="7" type="ORF">BJ508DRAFT_188672</name>
</gene>
<dbReference type="FunFam" id="3.30.160.60:FF:000100">
    <property type="entry name" value="Zinc finger 45-like"/>
    <property type="match status" value="1"/>
</dbReference>
<evidence type="ECO:0000256" key="2">
    <source>
        <dbReference type="ARBA" id="ARBA00022737"/>
    </source>
</evidence>
<evidence type="ECO:0000313" key="7">
    <source>
        <dbReference type="EMBL" id="RPA82033.1"/>
    </source>
</evidence>
<keyword evidence="8" id="KW-1185">Reference proteome</keyword>
<dbReference type="GO" id="GO:0000978">
    <property type="term" value="F:RNA polymerase II cis-regulatory region sequence-specific DNA binding"/>
    <property type="evidence" value="ECO:0007669"/>
    <property type="project" value="UniProtKB-ARBA"/>
</dbReference>
<evidence type="ECO:0000256" key="4">
    <source>
        <dbReference type="ARBA" id="ARBA00022833"/>
    </source>
</evidence>
<proteinExistence type="predicted"/>
<dbReference type="FunFam" id="3.30.160.60:FF:000072">
    <property type="entry name" value="zinc finger protein 143 isoform X1"/>
    <property type="match status" value="1"/>
</dbReference>
<evidence type="ECO:0000259" key="6">
    <source>
        <dbReference type="PROSITE" id="PS50157"/>
    </source>
</evidence>
<keyword evidence="4" id="KW-0862">Zinc</keyword>
<dbReference type="Proteomes" id="UP000275078">
    <property type="component" value="Unassembled WGS sequence"/>
</dbReference>
<accession>A0A3N4I7H1</accession>
<feature type="non-terminal residue" evidence="7">
    <location>
        <position position="1"/>
    </location>
</feature>
<evidence type="ECO:0000256" key="5">
    <source>
        <dbReference type="PROSITE-ProRule" id="PRU00042"/>
    </source>
</evidence>
<dbReference type="STRING" id="1160509.A0A3N4I7H1"/>
<protein>
    <recommendedName>
        <fullName evidence="6">C2H2-type domain-containing protein</fullName>
    </recommendedName>
</protein>
<keyword evidence="2" id="KW-0677">Repeat</keyword>
<dbReference type="AlphaFoldDB" id="A0A3N4I7H1"/>
<dbReference type="EMBL" id="ML119674">
    <property type="protein sequence ID" value="RPA82033.1"/>
    <property type="molecule type" value="Genomic_DNA"/>
</dbReference>
<evidence type="ECO:0000256" key="1">
    <source>
        <dbReference type="ARBA" id="ARBA00022723"/>
    </source>
</evidence>
<dbReference type="PROSITE" id="PS50157">
    <property type="entry name" value="ZINC_FINGER_C2H2_2"/>
    <property type="match status" value="2"/>
</dbReference>
<feature type="domain" description="C2H2-type" evidence="6">
    <location>
        <begin position="3"/>
        <end position="32"/>
    </location>
</feature>
<dbReference type="GO" id="GO:0008270">
    <property type="term" value="F:zinc ion binding"/>
    <property type="evidence" value="ECO:0007669"/>
    <property type="project" value="UniProtKB-KW"/>
</dbReference>
<name>A0A3N4I7H1_ASCIM</name>
<dbReference type="InterPro" id="IPR036236">
    <property type="entry name" value="Znf_C2H2_sf"/>
</dbReference>
<feature type="domain" description="C2H2-type" evidence="6">
    <location>
        <begin position="33"/>
        <end position="56"/>
    </location>
</feature>
<dbReference type="OrthoDB" id="10018191at2759"/>
<organism evidence="7 8">
    <name type="scientific">Ascobolus immersus RN42</name>
    <dbReference type="NCBI Taxonomy" id="1160509"/>
    <lineage>
        <taxon>Eukaryota</taxon>
        <taxon>Fungi</taxon>
        <taxon>Dikarya</taxon>
        <taxon>Ascomycota</taxon>
        <taxon>Pezizomycotina</taxon>
        <taxon>Pezizomycetes</taxon>
        <taxon>Pezizales</taxon>
        <taxon>Ascobolaceae</taxon>
        <taxon>Ascobolus</taxon>
    </lineage>
</organism>
<evidence type="ECO:0000256" key="3">
    <source>
        <dbReference type="ARBA" id="ARBA00022771"/>
    </source>
</evidence>
<evidence type="ECO:0000313" key="8">
    <source>
        <dbReference type="Proteomes" id="UP000275078"/>
    </source>
</evidence>
<dbReference type="PROSITE" id="PS00028">
    <property type="entry name" value="ZINC_FINGER_C2H2_1"/>
    <property type="match status" value="1"/>
</dbReference>
<dbReference type="GO" id="GO:0000981">
    <property type="term" value="F:DNA-binding transcription factor activity, RNA polymerase II-specific"/>
    <property type="evidence" value="ECO:0007669"/>
    <property type="project" value="UniProtKB-ARBA"/>
</dbReference>
<keyword evidence="1" id="KW-0479">Metal-binding</keyword>
<keyword evidence="3 5" id="KW-0863">Zinc-finger</keyword>